<protein>
    <recommendedName>
        <fullName evidence="13">DNA-binding response regulator</fullName>
    </recommendedName>
</protein>
<dbReference type="SMART" id="SM00448">
    <property type="entry name" value="REC"/>
    <property type="match status" value="1"/>
</dbReference>
<evidence type="ECO:0000313" key="12">
    <source>
        <dbReference type="Proteomes" id="UP000181936"/>
    </source>
</evidence>
<dbReference type="Gene3D" id="1.10.10.60">
    <property type="entry name" value="Homeodomain-like"/>
    <property type="match status" value="2"/>
</dbReference>
<dbReference type="Pfam" id="PF12833">
    <property type="entry name" value="HTH_18"/>
    <property type="match status" value="1"/>
</dbReference>
<dbReference type="Pfam" id="PF00072">
    <property type="entry name" value="Response_reg"/>
    <property type="match status" value="1"/>
</dbReference>
<dbReference type="InterPro" id="IPR018060">
    <property type="entry name" value="HTH_AraC"/>
</dbReference>
<dbReference type="KEGG" id="bwh:A9C19_15475"/>
<keyword evidence="3 8" id="KW-0597">Phosphoprotein</keyword>
<evidence type="ECO:0000256" key="8">
    <source>
        <dbReference type="PROSITE-ProRule" id="PRU00169"/>
    </source>
</evidence>
<dbReference type="SUPFAM" id="SSF46689">
    <property type="entry name" value="Homeodomain-like"/>
    <property type="match status" value="2"/>
</dbReference>
<dbReference type="RefSeq" id="WP_072580827.1">
    <property type="nucleotide sequence ID" value="NZ_CP016020.1"/>
</dbReference>
<dbReference type="SUPFAM" id="SSF52172">
    <property type="entry name" value="CheY-like"/>
    <property type="match status" value="1"/>
</dbReference>
<dbReference type="OrthoDB" id="342399at2"/>
<dbReference type="GO" id="GO:0005737">
    <property type="term" value="C:cytoplasm"/>
    <property type="evidence" value="ECO:0007669"/>
    <property type="project" value="UniProtKB-SubCell"/>
</dbReference>
<evidence type="ECO:0000256" key="5">
    <source>
        <dbReference type="ARBA" id="ARBA00023015"/>
    </source>
</evidence>
<dbReference type="PROSITE" id="PS50110">
    <property type="entry name" value="RESPONSE_REGULATORY"/>
    <property type="match status" value="1"/>
</dbReference>
<dbReference type="STRING" id="1547283.A9C19_15475"/>
<dbReference type="GO" id="GO:0043565">
    <property type="term" value="F:sequence-specific DNA binding"/>
    <property type="evidence" value="ECO:0007669"/>
    <property type="project" value="InterPro"/>
</dbReference>
<evidence type="ECO:0000256" key="7">
    <source>
        <dbReference type="ARBA" id="ARBA00023163"/>
    </source>
</evidence>
<gene>
    <name evidence="11" type="ORF">A9C19_15475</name>
</gene>
<dbReference type="InterPro" id="IPR001789">
    <property type="entry name" value="Sig_transdc_resp-reg_receiver"/>
</dbReference>
<keyword evidence="4" id="KW-0902">Two-component regulatory system</keyword>
<dbReference type="InterPro" id="IPR020449">
    <property type="entry name" value="Tscrpt_reg_AraC-type_HTH"/>
</dbReference>
<dbReference type="Proteomes" id="UP000181936">
    <property type="component" value="Chromosome"/>
</dbReference>
<evidence type="ECO:0000259" key="10">
    <source>
        <dbReference type="PROSITE" id="PS50110"/>
    </source>
</evidence>
<feature type="modified residue" description="4-aspartylphosphate" evidence="8">
    <location>
        <position position="55"/>
    </location>
</feature>
<keyword evidence="2" id="KW-0963">Cytoplasm</keyword>
<sequence length="506" mass="60173">MYKIVIVDDEKNIRLGIQAMINREFADKIKTFVAMNGEEALQVLNENDIDIVITDIKMPGMSGIELIHHIQDKGYNPALIILSGYDDFQYAKEAIKCKVKDYLLKPINRAELFQTINKILNEFVSTSLKEDQQKSEFRSSQLNNILLNPNIGEDEIQRISEKLHLSQFSEGYYIGLIKSNEALTANEYIDSIKPLIERHFSKEMSSFIYFCDKDDNIVFILSQIEVFHYLKKVISEEKYIKCRLSISEKHMKLKKLKEAYNQATYTWKYHFLYPRSILISYEEIKEKTMSVELPLDLIHKVSNMIGTEREKELRLHLLSIFDYERISSQPIMYIEDLSKRFNTDVFDYFFNKLGKESIQIFKYYNKVGYIYHYEHFYDYFYAVEDLVTRLHEYVKQVKTVYSEQKYMEKAIAYIHENFHKDLNLAVVSNYISLNYSYFSHTFKEYTGHNFVDYLKKIRIKESKKLLKESDHKVLEISEMVGYKNPKQFARVFRELEGISPKEFRES</sequence>
<evidence type="ECO:0000313" key="11">
    <source>
        <dbReference type="EMBL" id="APH06026.1"/>
    </source>
</evidence>
<evidence type="ECO:0000256" key="3">
    <source>
        <dbReference type="ARBA" id="ARBA00022553"/>
    </source>
</evidence>
<reference evidence="11 12" key="1">
    <citation type="journal article" date="2016" name="Sci. Rep.">
        <title>Complete genome sequence and transcriptomic analysis of a novel marine strain Bacillus weihaiensis reveals the mechanism of brown algae degradation.</title>
        <authorList>
            <person name="Zhu Y."/>
            <person name="Chen P."/>
            <person name="Bao Y."/>
            <person name="Men Y."/>
            <person name="Zeng Y."/>
            <person name="Yang J."/>
            <person name="Sun J."/>
            <person name="Sun Y."/>
        </authorList>
    </citation>
    <scope>NUCLEOTIDE SEQUENCE [LARGE SCALE GENOMIC DNA]</scope>
    <source>
        <strain evidence="11 12">Alg07</strain>
    </source>
</reference>
<evidence type="ECO:0000259" key="9">
    <source>
        <dbReference type="PROSITE" id="PS01124"/>
    </source>
</evidence>
<feature type="domain" description="Response regulatory" evidence="10">
    <location>
        <begin position="3"/>
        <end position="120"/>
    </location>
</feature>
<keyword evidence="6" id="KW-0238">DNA-binding</keyword>
<dbReference type="PANTHER" id="PTHR42713">
    <property type="entry name" value="HISTIDINE KINASE-RELATED"/>
    <property type="match status" value="1"/>
</dbReference>
<organism evidence="11 12">
    <name type="scientific">Bacillus weihaiensis</name>
    <dbReference type="NCBI Taxonomy" id="1547283"/>
    <lineage>
        <taxon>Bacteria</taxon>
        <taxon>Bacillati</taxon>
        <taxon>Bacillota</taxon>
        <taxon>Bacilli</taxon>
        <taxon>Bacillales</taxon>
        <taxon>Bacillaceae</taxon>
        <taxon>Bacillus</taxon>
    </lineage>
</organism>
<evidence type="ECO:0000256" key="1">
    <source>
        <dbReference type="ARBA" id="ARBA00004496"/>
    </source>
</evidence>
<dbReference type="InterPro" id="IPR051552">
    <property type="entry name" value="HptR"/>
</dbReference>
<comment type="subcellular location">
    <subcellularLocation>
        <location evidence="1">Cytoplasm</location>
    </subcellularLocation>
</comment>
<keyword evidence="5" id="KW-0805">Transcription regulation</keyword>
<dbReference type="PANTHER" id="PTHR42713:SF3">
    <property type="entry name" value="TRANSCRIPTIONAL REGULATORY PROTEIN HPTR"/>
    <property type="match status" value="1"/>
</dbReference>
<dbReference type="EMBL" id="CP016020">
    <property type="protein sequence ID" value="APH06026.1"/>
    <property type="molecule type" value="Genomic_DNA"/>
</dbReference>
<dbReference type="InterPro" id="IPR009057">
    <property type="entry name" value="Homeodomain-like_sf"/>
</dbReference>
<name>A0A1L3MUK4_9BACI</name>
<dbReference type="Gene3D" id="3.40.50.2300">
    <property type="match status" value="1"/>
</dbReference>
<keyword evidence="7" id="KW-0804">Transcription</keyword>
<dbReference type="GO" id="GO:0000160">
    <property type="term" value="P:phosphorelay signal transduction system"/>
    <property type="evidence" value="ECO:0007669"/>
    <property type="project" value="UniProtKB-KW"/>
</dbReference>
<evidence type="ECO:0000256" key="6">
    <source>
        <dbReference type="ARBA" id="ARBA00023125"/>
    </source>
</evidence>
<feature type="domain" description="HTH araC/xylS-type" evidence="9">
    <location>
        <begin position="408"/>
        <end position="506"/>
    </location>
</feature>
<dbReference type="InterPro" id="IPR011006">
    <property type="entry name" value="CheY-like_superfamily"/>
</dbReference>
<dbReference type="CDD" id="cd17536">
    <property type="entry name" value="REC_YesN-like"/>
    <property type="match status" value="1"/>
</dbReference>
<evidence type="ECO:0000256" key="2">
    <source>
        <dbReference type="ARBA" id="ARBA00022490"/>
    </source>
</evidence>
<dbReference type="AlphaFoldDB" id="A0A1L3MUK4"/>
<evidence type="ECO:0008006" key="13">
    <source>
        <dbReference type="Google" id="ProtNLM"/>
    </source>
</evidence>
<accession>A0A1L3MUK4</accession>
<dbReference type="GO" id="GO:0003700">
    <property type="term" value="F:DNA-binding transcription factor activity"/>
    <property type="evidence" value="ECO:0007669"/>
    <property type="project" value="InterPro"/>
</dbReference>
<dbReference type="PRINTS" id="PR00032">
    <property type="entry name" value="HTHARAC"/>
</dbReference>
<dbReference type="InterPro" id="IPR018062">
    <property type="entry name" value="HTH_AraC-typ_CS"/>
</dbReference>
<keyword evidence="12" id="KW-1185">Reference proteome</keyword>
<proteinExistence type="predicted"/>
<dbReference type="SMART" id="SM00342">
    <property type="entry name" value="HTH_ARAC"/>
    <property type="match status" value="1"/>
</dbReference>
<dbReference type="PROSITE" id="PS00041">
    <property type="entry name" value="HTH_ARAC_FAMILY_1"/>
    <property type="match status" value="1"/>
</dbReference>
<evidence type="ECO:0000256" key="4">
    <source>
        <dbReference type="ARBA" id="ARBA00023012"/>
    </source>
</evidence>
<dbReference type="PROSITE" id="PS01124">
    <property type="entry name" value="HTH_ARAC_FAMILY_2"/>
    <property type="match status" value="1"/>
</dbReference>